<accession>A0A8J6NIY9</accession>
<sequence>MNTGQRQYYDNLRLLILEFTDLVKNSSQANLPDEAAAIPASVSDPQEETVPLSAPEEIVEIPISEILELIGIYQANLTELVTIEGSIDVNTTVFREVTVEINELTDHILQEGEAGFTRARDQLQSVSDQNRLALVVVSIIALGLGSLAAFALVRGIIGPLNSLRDSAQKLGEGDLTQTVRIAGGSEFVSLAETFNTMSAQLRDLVGSLEQRVADRTRALATSTEVSRRLSTILDRDALVKEVVEQLVTAFGYYYAHIYLFEEDENKLVMKGGTGEAGQVLLSRGHTIQKGRGLVGRAAESNAVVLVGDTLNEEGWLPNELLPETRSEVAVPIAIGDNVLGVFDVQHDVIDGITEEDAELLQSIANQIAVALQNIESAETVAKRATELETVAAISTATATIQDTFEMLETMVHLTQRGFGLYHAHVFRYQEEKEELQIVACGYQEGDEQEGTHGTAVIPLEQEQSLVARCGRTRQPVIVNDVRNEPGWLPNPQLPNTRSELAVPMIVGDQLLGVLDVQSERLNAFTEEDANIQSTLASQVATALQNARSFTLAQKQAKREATLNIISQKIQSATSVEAVLQIAARELGHALDAPMTVAQLNIKDKNNLE</sequence>
<dbReference type="Proteomes" id="UP000614469">
    <property type="component" value="Unassembled WGS sequence"/>
</dbReference>
<dbReference type="SMART" id="SM00304">
    <property type="entry name" value="HAMP"/>
    <property type="match status" value="1"/>
</dbReference>
<keyword evidence="1" id="KW-0472">Membrane</keyword>
<keyword evidence="1" id="KW-0812">Transmembrane</keyword>
<evidence type="ECO:0000313" key="3">
    <source>
        <dbReference type="EMBL" id="MBC8334562.1"/>
    </source>
</evidence>
<dbReference type="PANTHER" id="PTHR43155:SF2">
    <property type="entry name" value="CYCLIC DI-GMP PHOSPHODIESTERASE PA4108"/>
    <property type="match status" value="1"/>
</dbReference>
<dbReference type="PROSITE" id="PS50885">
    <property type="entry name" value="HAMP"/>
    <property type="match status" value="1"/>
</dbReference>
<proteinExistence type="predicted"/>
<dbReference type="SUPFAM" id="SSF55781">
    <property type="entry name" value="GAF domain-like"/>
    <property type="match status" value="2"/>
</dbReference>
<gene>
    <name evidence="3" type="ORF">H8E29_04800</name>
</gene>
<dbReference type="EMBL" id="JACNJN010000071">
    <property type="protein sequence ID" value="MBC8334562.1"/>
    <property type="molecule type" value="Genomic_DNA"/>
</dbReference>
<dbReference type="SMART" id="SM00065">
    <property type="entry name" value="GAF"/>
    <property type="match status" value="2"/>
</dbReference>
<dbReference type="Pfam" id="PF13185">
    <property type="entry name" value="GAF_2"/>
    <property type="match status" value="2"/>
</dbReference>
<feature type="transmembrane region" description="Helical" evidence="1">
    <location>
        <begin position="132"/>
        <end position="153"/>
    </location>
</feature>
<dbReference type="PANTHER" id="PTHR43155">
    <property type="entry name" value="CYCLIC DI-GMP PHOSPHODIESTERASE PA4108-RELATED"/>
    <property type="match status" value="1"/>
</dbReference>
<dbReference type="GO" id="GO:0007165">
    <property type="term" value="P:signal transduction"/>
    <property type="evidence" value="ECO:0007669"/>
    <property type="project" value="InterPro"/>
</dbReference>
<evidence type="ECO:0000259" key="2">
    <source>
        <dbReference type="PROSITE" id="PS50885"/>
    </source>
</evidence>
<dbReference type="GO" id="GO:0016020">
    <property type="term" value="C:membrane"/>
    <property type="evidence" value="ECO:0007669"/>
    <property type="project" value="InterPro"/>
</dbReference>
<name>A0A8J6NIY9_9CHLR</name>
<evidence type="ECO:0000256" key="1">
    <source>
        <dbReference type="SAM" id="Phobius"/>
    </source>
</evidence>
<dbReference type="CDD" id="cd06225">
    <property type="entry name" value="HAMP"/>
    <property type="match status" value="1"/>
</dbReference>
<dbReference type="InterPro" id="IPR003018">
    <property type="entry name" value="GAF"/>
</dbReference>
<keyword evidence="1" id="KW-1133">Transmembrane helix</keyword>
<dbReference type="InterPro" id="IPR029016">
    <property type="entry name" value="GAF-like_dom_sf"/>
</dbReference>
<dbReference type="Gene3D" id="6.10.340.10">
    <property type="match status" value="1"/>
</dbReference>
<dbReference type="Gene3D" id="3.30.450.40">
    <property type="match status" value="2"/>
</dbReference>
<dbReference type="SUPFAM" id="SSF158472">
    <property type="entry name" value="HAMP domain-like"/>
    <property type="match status" value="1"/>
</dbReference>
<dbReference type="AlphaFoldDB" id="A0A8J6NIY9"/>
<evidence type="ECO:0000313" key="4">
    <source>
        <dbReference type="Proteomes" id="UP000614469"/>
    </source>
</evidence>
<organism evidence="3 4">
    <name type="scientific">Candidatus Desulfolinea nitratireducens</name>
    <dbReference type="NCBI Taxonomy" id="2841698"/>
    <lineage>
        <taxon>Bacteria</taxon>
        <taxon>Bacillati</taxon>
        <taxon>Chloroflexota</taxon>
        <taxon>Anaerolineae</taxon>
        <taxon>Anaerolineales</taxon>
        <taxon>Anaerolineales incertae sedis</taxon>
        <taxon>Candidatus Desulfolinea</taxon>
    </lineage>
</organism>
<dbReference type="Pfam" id="PF00672">
    <property type="entry name" value="HAMP"/>
    <property type="match status" value="1"/>
</dbReference>
<feature type="domain" description="HAMP" evidence="2">
    <location>
        <begin position="154"/>
        <end position="206"/>
    </location>
</feature>
<dbReference type="InterPro" id="IPR003660">
    <property type="entry name" value="HAMP_dom"/>
</dbReference>
<reference evidence="3 4" key="1">
    <citation type="submission" date="2020-08" db="EMBL/GenBank/DDBJ databases">
        <title>Bridging the membrane lipid divide: bacteria of the FCB group superphylum have the potential to synthesize archaeal ether lipids.</title>
        <authorList>
            <person name="Villanueva L."/>
            <person name="Von Meijenfeldt F.A.B."/>
            <person name="Westbye A.B."/>
            <person name="Yadav S."/>
            <person name="Hopmans E.C."/>
            <person name="Dutilh B.E."/>
            <person name="Sinninghe Damste J.S."/>
        </authorList>
    </citation>
    <scope>NUCLEOTIDE SEQUENCE [LARGE SCALE GENOMIC DNA]</scope>
    <source>
        <strain evidence="3">NIOZ-UU36</strain>
    </source>
</reference>
<protein>
    <submittedName>
        <fullName evidence="3">GAF domain-containing protein</fullName>
    </submittedName>
</protein>
<comment type="caution">
    <text evidence="3">The sequence shown here is derived from an EMBL/GenBank/DDBJ whole genome shotgun (WGS) entry which is preliminary data.</text>
</comment>